<evidence type="ECO:0000313" key="12">
    <source>
        <dbReference type="EMBL" id="OEO31275.1"/>
    </source>
</evidence>
<dbReference type="PANTHER" id="PTHR43531">
    <property type="entry name" value="PROTEIN ICFG"/>
    <property type="match status" value="1"/>
</dbReference>
<comment type="caution">
    <text evidence="12">The sequence shown here is derived from an EMBL/GenBank/DDBJ whole genome shotgun (WGS) entry which is preliminary data.</text>
</comment>
<evidence type="ECO:0000256" key="4">
    <source>
        <dbReference type="ARBA" id="ARBA00022692"/>
    </source>
</evidence>
<dbReference type="SMART" id="SM00283">
    <property type="entry name" value="MA"/>
    <property type="match status" value="1"/>
</dbReference>
<name>A0A1E5XRS9_9HYPH</name>
<dbReference type="GO" id="GO:0007165">
    <property type="term" value="P:signal transduction"/>
    <property type="evidence" value="ECO:0007669"/>
    <property type="project" value="UniProtKB-KW"/>
</dbReference>
<dbReference type="GO" id="GO:0004888">
    <property type="term" value="F:transmembrane signaling receptor activity"/>
    <property type="evidence" value="ECO:0007669"/>
    <property type="project" value="TreeGrafter"/>
</dbReference>
<comment type="subcellular location">
    <subcellularLocation>
        <location evidence="1">Cell membrane</location>
        <topology evidence="1">Multi-pass membrane protein</topology>
    </subcellularLocation>
</comment>
<evidence type="ECO:0000256" key="6">
    <source>
        <dbReference type="ARBA" id="ARBA00023136"/>
    </source>
</evidence>
<dbReference type="PANTHER" id="PTHR43531:SF14">
    <property type="entry name" value="METHYL-ACCEPTING CHEMOTAXIS PROTEIN I-RELATED"/>
    <property type="match status" value="1"/>
</dbReference>
<dbReference type="InterPro" id="IPR029151">
    <property type="entry name" value="Sensor-like_sf"/>
</dbReference>
<evidence type="ECO:0000256" key="9">
    <source>
        <dbReference type="SAM" id="Phobius"/>
    </source>
</evidence>
<dbReference type="Gene3D" id="6.10.340.10">
    <property type="match status" value="1"/>
</dbReference>
<dbReference type="Gene3D" id="1.10.287.950">
    <property type="entry name" value="Methyl-accepting chemotaxis protein"/>
    <property type="match status" value="1"/>
</dbReference>
<keyword evidence="4 9" id="KW-0812">Transmembrane</keyword>
<dbReference type="PROSITE" id="PS50111">
    <property type="entry name" value="CHEMOTAXIS_TRANSDUC_2"/>
    <property type="match status" value="1"/>
</dbReference>
<dbReference type="GO" id="GO:0006935">
    <property type="term" value="P:chemotaxis"/>
    <property type="evidence" value="ECO:0007669"/>
    <property type="project" value="TreeGrafter"/>
</dbReference>
<evidence type="ECO:0008006" key="14">
    <source>
        <dbReference type="Google" id="ProtNLM"/>
    </source>
</evidence>
<evidence type="ECO:0000256" key="8">
    <source>
        <dbReference type="PROSITE-ProRule" id="PRU00284"/>
    </source>
</evidence>
<dbReference type="RefSeq" id="WP_069909530.1">
    <property type="nucleotide sequence ID" value="NZ_LAJE02000163.1"/>
</dbReference>
<accession>A0A1E5XRS9</accession>
<evidence type="ECO:0000259" key="11">
    <source>
        <dbReference type="PROSITE" id="PS50885"/>
    </source>
</evidence>
<proteinExistence type="inferred from homology"/>
<dbReference type="Pfam" id="PF17202">
    <property type="entry name" value="sCache_3_3"/>
    <property type="match status" value="1"/>
</dbReference>
<feature type="transmembrane region" description="Helical" evidence="9">
    <location>
        <begin position="258"/>
        <end position="278"/>
    </location>
</feature>
<dbReference type="InterPro" id="IPR033463">
    <property type="entry name" value="sCache_3"/>
</dbReference>
<comment type="similarity">
    <text evidence="7">Belongs to the methyl-accepting chemotaxis (MCP) protein family.</text>
</comment>
<dbReference type="CDD" id="cd11386">
    <property type="entry name" value="MCP_signal"/>
    <property type="match status" value="1"/>
</dbReference>
<dbReference type="GO" id="GO:0005886">
    <property type="term" value="C:plasma membrane"/>
    <property type="evidence" value="ECO:0007669"/>
    <property type="project" value="UniProtKB-SubCell"/>
</dbReference>
<keyword evidence="13" id="KW-1185">Reference proteome</keyword>
<feature type="domain" description="HAMP" evidence="11">
    <location>
        <begin position="544"/>
        <end position="597"/>
    </location>
</feature>
<feature type="transmembrane region" description="Helical" evidence="9">
    <location>
        <begin position="7"/>
        <end position="26"/>
    </location>
</feature>
<keyword evidence="2" id="KW-1003">Cell membrane</keyword>
<feature type="domain" description="HAMP" evidence="11">
    <location>
        <begin position="626"/>
        <end position="668"/>
    </location>
</feature>
<keyword evidence="5 9" id="KW-1133">Transmembrane helix</keyword>
<keyword evidence="6 9" id="KW-0472">Membrane</keyword>
<organism evidence="12 13">
    <name type="scientific">Devosia insulae DS-56</name>
    <dbReference type="NCBI Taxonomy" id="1116389"/>
    <lineage>
        <taxon>Bacteria</taxon>
        <taxon>Pseudomonadati</taxon>
        <taxon>Pseudomonadota</taxon>
        <taxon>Alphaproteobacteria</taxon>
        <taxon>Hyphomicrobiales</taxon>
        <taxon>Devosiaceae</taxon>
        <taxon>Devosia</taxon>
    </lineage>
</organism>
<dbReference type="AlphaFoldDB" id="A0A1E5XRS9"/>
<feature type="transmembrane region" description="Helical" evidence="9">
    <location>
        <begin position="523"/>
        <end position="547"/>
    </location>
</feature>
<evidence type="ECO:0000256" key="1">
    <source>
        <dbReference type="ARBA" id="ARBA00004651"/>
    </source>
</evidence>
<evidence type="ECO:0000313" key="13">
    <source>
        <dbReference type="Proteomes" id="UP000095463"/>
    </source>
</evidence>
<feature type="domain" description="HAMP" evidence="11">
    <location>
        <begin position="672"/>
        <end position="713"/>
    </location>
</feature>
<evidence type="ECO:0000256" key="5">
    <source>
        <dbReference type="ARBA" id="ARBA00022989"/>
    </source>
</evidence>
<sequence>MRKLTRIITAIVVGALPLCGGLHLGWQTTGEMDAAQREAEGVRYAGLVLPELVGLARDGALPAADPALAAAARSGDATLGTASLSRAYDTLKAELAGGAHPAAARNAAALLVQRIHDSSGLSADPKAEQLLEVPKAANAAPLSPALMQATRYAVAVQPAELARLEEVLAEFRVATADGGATAAGKAYTAAAGALAERVAAGIAAIPDAKARSAFDWAGLDAAHDAFQDAALALGRASGADMGQLLEQRIAEAGGRLNWIGGISVGLALLVGFSAYFGLGRLGQPAIKEASLSSAMGMSGDAGHESRGDMGARMATTSSQTTITSQTRSGLSLTTTISAMVFLAVTVAIAAVLFAVWTMLAANTRDTADQRLAADLRIAAAILEVNLPNSDIFWNEAGELEKIEAKAMPKFRNHDLIDTIGRVTGDTATLFVFDAETQDFTRKSTTILDDKGERILETPLARDGAAYPVVVAGGTYQGEANVLGVPYYAIYRPIQNLNNEVIGLVYVGIPKAEIDATASAGLQLLVLVGAVAVLVIGALSVFAASRLMRPVPMLSKSMRLVAGGALETEIPYTGLRNEIGEMARNVEVFRANALKVQELTEDERLALEQRRAERAEMMQSLQQSFGDVVDAATSGDFSRRVATRFTDDELNRLAGSVNTLVATVERIIGDTGAALAALADTDLTHRIEGSYEGALGQLRDDTNEVAEKLSHIVLTLKQTSRSLKTATGEILSGANDLSERTTRQAATIEETSAAMTLLADTVRANAEKAEDARHVAEDVSRTAEAGGAVMQQANVAMERITQSSAKISNIIGMIDDIAFQTNLLALNASVEAARAGEAGKGFAVVAVEVRRLAQSAAQASSEVKVLIEQSGTEVKGGTKLVAEAADKLEAMLTSARRSNALMAAIADDSRQQAGSIEEVNASVRQLDEMTQHNAALVEEINAAIEQTEAQAGEVDGIAEIFTVTTGASRRTSRAA</sequence>
<evidence type="ECO:0000256" key="2">
    <source>
        <dbReference type="ARBA" id="ARBA00022475"/>
    </source>
</evidence>
<dbReference type="InterPro" id="IPR003660">
    <property type="entry name" value="HAMP_dom"/>
</dbReference>
<dbReference type="InterPro" id="IPR051310">
    <property type="entry name" value="MCP_chemotaxis"/>
</dbReference>
<dbReference type="OrthoDB" id="8320983at2"/>
<evidence type="ECO:0000259" key="10">
    <source>
        <dbReference type="PROSITE" id="PS50111"/>
    </source>
</evidence>
<evidence type="ECO:0000256" key="3">
    <source>
        <dbReference type="ARBA" id="ARBA00022481"/>
    </source>
</evidence>
<dbReference type="Proteomes" id="UP000095463">
    <property type="component" value="Unassembled WGS sequence"/>
</dbReference>
<dbReference type="Pfam" id="PF00672">
    <property type="entry name" value="HAMP"/>
    <property type="match status" value="2"/>
</dbReference>
<dbReference type="PROSITE" id="PS50885">
    <property type="entry name" value="HAMP"/>
    <property type="match status" value="3"/>
</dbReference>
<reference evidence="12 13" key="1">
    <citation type="journal article" date="2015" name="Genome Announc.">
        <title>Genome Assemblies of Three Soil-Associated Devosia species: D. insulae, D. limi, and D. soli.</title>
        <authorList>
            <person name="Hassan Y.I."/>
            <person name="Lepp D."/>
            <person name="Zhou T."/>
        </authorList>
    </citation>
    <scope>NUCLEOTIDE SEQUENCE [LARGE SCALE GENOMIC DNA]</scope>
    <source>
        <strain evidence="12 13">DS-56</strain>
    </source>
</reference>
<dbReference type="SUPFAM" id="SSF103190">
    <property type="entry name" value="Sensory domain-like"/>
    <property type="match status" value="1"/>
</dbReference>
<feature type="transmembrane region" description="Helical" evidence="9">
    <location>
        <begin position="336"/>
        <end position="359"/>
    </location>
</feature>
<dbReference type="SMART" id="SM00304">
    <property type="entry name" value="HAMP"/>
    <property type="match status" value="2"/>
</dbReference>
<evidence type="ECO:0000256" key="7">
    <source>
        <dbReference type="ARBA" id="ARBA00029447"/>
    </source>
</evidence>
<dbReference type="SUPFAM" id="SSF58104">
    <property type="entry name" value="Methyl-accepting chemotaxis protein (MCP) signaling domain"/>
    <property type="match status" value="1"/>
</dbReference>
<feature type="domain" description="Methyl-accepting transducer" evidence="10">
    <location>
        <begin position="718"/>
        <end position="947"/>
    </location>
</feature>
<gene>
    <name evidence="12" type="ORF">VW23_017050</name>
</gene>
<protein>
    <recommendedName>
        <fullName evidence="14">Chemotaxis protein</fullName>
    </recommendedName>
</protein>
<dbReference type="Pfam" id="PF00015">
    <property type="entry name" value="MCPsignal"/>
    <property type="match status" value="1"/>
</dbReference>
<dbReference type="SUPFAM" id="SSF158472">
    <property type="entry name" value="HAMP domain-like"/>
    <property type="match status" value="1"/>
</dbReference>
<dbReference type="EMBL" id="LAJE02000163">
    <property type="protein sequence ID" value="OEO31275.1"/>
    <property type="molecule type" value="Genomic_DNA"/>
</dbReference>
<keyword evidence="3" id="KW-0488">Methylation</keyword>
<dbReference type="InterPro" id="IPR004089">
    <property type="entry name" value="MCPsignal_dom"/>
</dbReference>
<keyword evidence="8" id="KW-0807">Transducer</keyword>